<evidence type="ECO:0000259" key="12">
    <source>
        <dbReference type="Pfam" id="PF23539"/>
    </source>
</evidence>
<evidence type="ECO:0000256" key="1">
    <source>
        <dbReference type="ARBA" id="ARBA00000085"/>
    </source>
</evidence>
<dbReference type="Gene3D" id="1.20.5.1930">
    <property type="match status" value="1"/>
</dbReference>
<comment type="catalytic activity">
    <reaction evidence="1">
        <text>ATP + protein L-histidine = ADP + protein N-phospho-L-histidine.</text>
        <dbReference type="EC" id="2.7.13.3"/>
    </reaction>
</comment>
<keyword evidence="5" id="KW-0547">Nucleotide-binding</keyword>
<feature type="transmembrane region" description="Helical" evidence="9">
    <location>
        <begin position="96"/>
        <end position="113"/>
    </location>
</feature>
<reference evidence="14" key="1">
    <citation type="submission" date="2016-10" db="EMBL/GenBank/DDBJ databases">
        <authorList>
            <person name="Varghese N."/>
            <person name="Submissions S."/>
        </authorList>
    </citation>
    <scope>NUCLEOTIDE SEQUENCE [LARGE SCALE GENOMIC DNA]</scope>
    <source>
        <strain evidence="14">DSM 44718</strain>
    </source>
</reference>
<dbReference type="Pfam" id="PF02518">
    <property type="entry name" value="HATPase_c"/>
    <property type="match status" value="1"/>
</dbReference>
<dbReference type="CDD" id="cd16917">
    <property type="entry name" value="HATPase_UhpB-NarQ-NarX-like"/>
    <property type="match status" value="1"/>
</dbReference>
<keyword evidence="4" id="KW-0808">Transferase</keyword>
<evidence type="ECO:0000256" key="6">
    <source>
        <dbReference type="ARBA" id="ARBA00022777"/>
    </source>
</evidence>
<evidence type="ECO:0000256" key="5">
    <source>
        <dbReference type="ARBA" id="ARBA00022741"/>
    </source>
</evidence>
<feature type="transmembrane region" description="Helical" evidence="9">
    <location>
        <begin position="32"/>
        <end position="51"/>
    </location>
</feature>
<dbReference type="STRING" id="137265.SAMN05421684_3570"/>
<dbReference type="InterPro" id="IPR003594">
    <property type="entry name" value="HATPase_dom"/>
</dbReference>
<dbReference type="Pfam" id="PF23539">
    <property type="entry name" value="DUF7134"/>
    <property type="match status" value="1"/>
</dbReference>
<keyword evidence="9" id="KW-0472">Membrane</keyword>
<dbReference type="SUPFAM" id="SSF55874">
    <property type="entry name" value="ATPase domain of HSP90 chaperone/DNA topoisomerase II/histidine kinase"/>
    <property type="match status" value="1"/>
</dbReference>
<dbReference type="GO" id="GO:0016020">
    <property type="term" value="C:membrane"/>
    <property type="evidence" value="ECO:0007669"/>
    <property type="project" value="InterPro"/>
</dbReference>
<feature type="domain" description="DUF7134" evidence="12">
    <location>
        <begin position="7"/>
        <end position="120"/>
    </location>
</feature>
<feature type="domain" description="Histidine kinase/HSP90-like ATPase" evidence="10">
    <location>
        <begin position="254"/>
        <end position="339"/>
    </location>
</feature>
<dbReference type="EC" id="2.7.13.3" evidence="2"/>
<keyword evidence="7" id="KW-0067">ATP-binding</keyword>
<evidence type="ECO:0000256" key="9">
    <source>
        <dbReference type="SAM" id="Phobius"/>
    </source>
</evidence>
<feature type="domain" description="Signal transduction histidine kinase subgroup 3 dimerisation and phosphoacceptor" evidence="11">
    <location>
        <begin position="144"/>
        <end position="210"/>
    </location>
</feature>
<evidence type="ECO:0000256" key="8">
    <source>
        <dbReference type="ARBA" id="ARBA00023012"/>
    </source>
</evidence>
<evidence type="ECO:0000256" key="3">
    <source>
        <dbReference type="ARBA" id="ARBA00022553"/>
    </source>
</evidence>
<evidence type="ECO:0000256" key="4">
    <source>
        <dbReference type="ARBA" id="ARBA00022679"/>
    </source>
</evidence>
<keyword evidence="9" id="KW-1133">Transmembrane helix</keyword>
<dbReference type="InterPro" id="IPR055558">
    <property type="entry name" value="DUF7134"/>
</dbReference>
<evidence type="ECO:0000256" key="2">
    <source>
        <dbReference type="ARBA" id="ARBA00012438"/>
    </source>
</evidence>
<keyword evidence="8" id="KW-0902">Two-component regulatory system</keyword>
<dbReference type="EMBL" id="FNQB01000002">
    <property type="protein sequence ID" value="SDZ21782.1"/>
    <property type="molecule type" value="Genomic_DNA"/>
</dbReference>
<dbReference type="PANTHER" id="PTHR24421:SF10">
    <property type="entry name" value="NITRATE_NITRITE SENSOR PROTEIN NARQ"/>
    <property type="match status" value="1"/>
</dbReference>
<organism evidence="13 14">
    <name type="scientific">Asanoa ishikariensis</name>
    <dbReference type="NCBI Taxonomy" id="137265"/>
    <lineage>
        <taxon>Bacteria</taxon>
        <taxon>Bacillati</taxon>
        <taxon>Actinomycetota</taxon>
        <taxon>Actinomycetes</taxon>
        <taxon>Micromonosporales</taxon>
        <taxon>Micromonosporaceae</taxon>
        <taxon>Asanoa</taxon>
    </lineage>
</organism>
<keyword evidence="6 13" id="KW-0418">Kinase</keyword>
<dbReference type="Gene3D" id="3.30.565.10">
    <property type="entry name" value="Histidine kinase-like ATPase, C-terminal domain"/>
    <property type="match status" value="1"/>
</dbReference>
<evidence type="ECO:0000259" key="10">
    <source>
        <dbReference type="Pfam" id="PF02518"/>
    </source>
</evidence>
<dbReference type="Proteomes" id="UP000199632">
    <property type="component" value="Unassembled WGS sequence"/>
</dbReference>
<dbReference type="InterPro" id="IPR036890">
    <property type="entry name" value="HATPase_C_sf"/>
</dbReference>
<feature type="transmembrane region" description="Helical" evidence="9">
    <location>
        <begin position="63"/>
        <end position="90"/>
    </location>
</feature>
<dbReference type="RefSeq" id="WP_090793332.1">
    <property type="nucleotide sequence ID" value="NZ_BOND01000008.1"/>
</dbReference>
<evidence type="ECO:0000259" key="11">
    <source>
        <dbReference type="Pfam" id="PF07730"/>
    </source>
</evidence>
<keyword evidence="3" id="KW-0597">Phosphoprotein</keyword>
<dbReference type="AlphaFoldDB" id="A0A1H3R7G1"/>
<sequence>MKWILELDHDTLVLLVCALASLPLVWRRRHPLLVTTFCGIGTVWLSMLDAIDDQPVGQLVATYTFAALCGPVGRVVGVVGTAAGVTISILVPGGSVRGVSFVGLVFAVAYALGTSARARRDRIALLEERGRRHAEEQVAVAAREREAIARDMHDILAHSFSLIAVQAEAGPVLVRPDPARAERAFDVIGDTAREALAQLRQTLGTVRGPADDLAPQPQLAELSTLVERAGATGLRVTVAQHGAARSLPPLLGTAAYRVVQESLTNVVRHAKATQVEVGLDWSREGLRIDVSDDGSPGPTTPCHGLIGMRERMTAIGGTLHAGPRTDGAGFRVTALLPLEAIDD</sequence>
<keyword evidence="14" id="KW-1185">Reference proteome</keyword>
<accession>A0A1H3R7G1</accession>
<proteinExistence type="predicted"/>
<dbReference type="GO" id="GO:0000155">
    <property type="term" value="F:phosphorelay sensor kinase activity"/>
    <property type="evidence" value="ECO:0007669"/>
    <property type="project" value="InterPro"/>
</dbReference>
<dbReference type="GO" id="GO:0005524">
    <property type="term" value="F:ATP binding"/>
    <property type="evidence" value="ECO:0007669"/>
    <property type="project" value="UniProtKB-KW"/>
</dbReference>
<dbReference type="GO" id="GO:0046983">
    <property type="term" value="F:protein dimerization activity"/>
    <property type="evidence" value="ECO:0007669"/>
    <property type="project" value="InterPro"/>
</dbReference>
<keyword evidence="9" id="KW-0812">Transmembrane</keyword>
<dbReference type="InterPro" id="IPR050482">
    <property type="entry name" value="Sensor_HK_TwoCompSys"/>
</dbReference>
<evidence type="ECO:0000313" key="13">
    <source>
        <dbReference type="EMBL" id="SDZ21782.1"/>
    </source>
</evidence>
<dbReference type="InterPro" id="IPR011712">
    <property type="entry name" value="Sig_transdc_His_kin_sub3_dim/P"/>
</dbReference>
<dbReference type="OrthoDB" id="227596at2"/>
<evidence type="ECO:0000256" key="7">
    <source>
        <dbReference type="ARBA" id="ARBA00022840"/>
    </source>
</evidence>
<gene>
    <name evidence="13" type="ORF">SAMN05421684_3570</name>
</gene>
<name>A0A1H3R7G1_9ACTN</name>
<feature type="transmembrane region" description="Helical" evidence="9">
    <location>
        <begin position="7"/>
        <end position="26"/>
    </location>
</feature>
<evidence type="ECO:0000313" key="14">
    <source>
        <dbReference type="Proteomes" id="UP000199632"/>
    </source>
</evidence>
<dbReference type="PANTHER" id="PTHR24421">
    <property type="entry name" value="NITRATE/NITRITE SENSOR PROTEIN NARX-RELATED"/>
    <property type="match status" value="1"/>
</dbReference>
<protein>
    <recommendedName>
        <fullName evidence="2">histidine kinase</fullName>
        <ecNumber evidence="2">2.7.13.3</ecNumber>
    </recommendedName>
</protein>
<dbReference type="Pfam" id="PF07730">
    <property type="entry name" value="HisKA_3"/>
    <property type="match status" value="1"/>
</dbReference>